<dbReference type="PRINTS" id="PR00133">
    <property type="entry name" value="GLHYDRLASE3"/>
</dbReference>
<gene>
    <name evidence="9" type="ORF">IAB82_07255</name>
</gene>
<evidence type="ECO:0000256" key="4">
    <source>
        <dbReference type="ARBA" id="ARBA00022729"/>
    </source>
</evidence>
<dbReference type="InterPro" id="IPR026891">
    <property type="entry name" value="Fn3-like"/>
</dbReference>
<dbReference type="Gene3D" id="2.60.40.10">
    <property type="entry name" value="Immunoglobulins"/>
    <property type="match status" value="1"/>
</dbReference>
<comment type="catalytic activity">
    <reaction evidence="1">
        <text>Hydrolysis of terminal, non-reducing beta-D-glucosyl residues with release of beta-D-glucose.</text>
        <dbReference type="EC" id="3.2.1.21"/>
    </reaction>
</comment>
<dbReference type="GO" id="GO:0016788">
    <property type="term" value="F:hydrolase activity, acting on ester bonds"/>
    <property type="evidence" value="ECO:0007669"/>
    <property type="project" value="UniProtKB-ARBA"/>
</dbReference>
<evidence type="ECO:0000256" key="6">
    <source>
        <dbReference type="ARBA" id="ARBA00023295"/>
    </source>
</evidence>
<dbReference type="Pfam" id="PF14310">
    <property type="entry name" value="Fn3-like"/>
    <property type="match status" value="1"/>
</dbReference>
<dbReference type="InterPro" id="IPR051915">
    <property type="entry name" value="Cellulose_Degrad_GH3"/>
</dbReference>
<dbReference type="Proteomes" id="UP000823603">
    <property type="component" value="Unassembled WGS sequence"/>
</dbReference>
<dbReference type="SUPFAM" id="SSF51445">
    <property type="entry name" value="(Trans)glycosidases"/>
    <property type="match status" value="1"/>
</dbReference>
<evidence type="ECO:0000256" key="1">
    <source>
        <dbReference type="ARBA" id="ARBA00000448"/>
    </source>
</evidence>
<evidence type="ECO:0000259" key="8">
    <source>
        <dbReference type="SMART" id="SM01217"/>
    </source>
</evidence>
<dbReference type="AlphaFoldDB" id="A0A9D9NFB6"/>
<dbReference type="InterPro" id="IPR036962">
    <property type="entry name" value="Glyco_hydro_3_N_sf"/>
</dbReference>
<organism evidence="9 10">
    <name type="scientific">Candidatus Cryptobacteroides faecavium</name>
    <dbReference type="NCBI Taxonomy" id="2840762"/>
    <lineage>
        <taxon>Bacteria</taxon>
        <taxon>Pseudomonadati</taxon>
        <taxon>Bacteroidota</taxon>
        <taxon>Bacteroidia</taxon>
        <taxon>Bacteroidales</taxon>
        <taxon>Candidatus Cryptobacteroides</taxon>
    </lineage>
</organism>
<dbReference type="InterPro" id="IPR013783">
    <property type="entry name" value="Ig-like_fold"/>
</dbReference>
<name>A0A9D9NFB6_9BACT</name>
<keyword evidence="4 7" id="KW-0732">Signal</keyword>
<feature type="signal peptide" evidence="7">
    <location>
        <begin position="1"/>
        <end position="22"/>
    </location>
</feature>
<keyword evidence="5" id="KW-0378">Hydrolase</keyword>
<evidence type="ECO:0000256" key="3">
    <source>
        <dbReference type="ARBA" id="ARBA00012744"/>
    </source>
</evidence>
<dbReference type="SMART" id="SM01217">
    <property type="entry name" value="Fn3_like"/>
    <property type="match status" value="1"/>
</dbReference>
<accession>A0A9D9NFB6</accession>
<dbReference type="Gene3D" id="3.20.20.300">
    <property type="entry name" value="Glycoside hydrolase, family 3, N-terminal domain"/>
    <property type="match status" value="1"/>
</dbReference>
<reference evidence="9" key="2">
    <citation type="journal article" date="2021" name="PeerJ">
        <title>Extensive microbial diversity within the chicken gut microbiome revealed by metagenomics and culture.</title>
        <authorList>
            <person name="Gilroy R."/>
            <person name="Ravi A."/>
            <person name="Getino M."/>
            <person name="Pursley I."/>
            <person name="Horton D.L."/>
            <person name="Alikhan N.F."/>
            <person name="Baker D."/>
            <person name="Gharbi K."/>
            <person name="Hall N."/>
            <person name="Watson M."/>
            <person name="Adriaenssens E.M."/>
            <person name="Foster-Nyarko E."/>
            <person name="Jarju S."/>
            <person name="Secka A."/>
            <person name="Antonio M."/>
            <person name="Oren A."/>
            <person name="Chaudhuri R.R."/>
            <person name="La Ragione R."/>
            <person name="Hildebrand F."/>
            <person name="Pallen M.J."/>
        </authorList>
    </citation>
    <scope>NUCLEOTIDE SEQUENCE</scope>
    <source>
        <strain evidence="9">B2-22910</strain>
    </source>
</reference>
<dbReference type="InterPro" id="IPR017853">
    <property type="entry name" value="GH"/>
</dbReference>
<dbReference type="PANTHER" id="PTHR30620">
    <property type="entry name" value="PERIPLASMIC BETA-GLUCOSIDASE-RELATED"/>
    <property type="match status" value="1"/>
</dbReference>
<comment type="similarity">
    <text evidence="2">Belongs to the glycosyl hydrolase 3 family.</text>
</comment>
<protein>
    <recommendedName>
        <fullName evidence="3">beta-glucosidase</fullName>
        <ecNumber evidence="3">3.2.1.21</ecNumber>
    </recommendedName>
</protein>
<dbReference type="GO" id="GO:0009251">
    <property type="term" value="P:glucan catabolic process"/>
    <property type="evidence" value="ECO:0007669"/>
    <property type="project" value="TreeGrafter"/>
</dbReference>
<dbReference type="InterPro" id="IPR036881">
    <property type="entry name" value="Glyco_hydro_3_C_sf"/>
</dbReference>
<dbReference type="InterPro" id="IPR001764">
    <property type="entry name" value="Glyco_hydro_3_N"/>
</dbReference>
<dbReference type="Pfam" id="PF01915">
    <property type="entry name" value="Glyco_hydro_3_C"/>
    <property type="match status" value="1"/>
</dbReference>
<proteinExistence type="inferred from homology"/>
<dbReference type="Gene3D" id="3.40.50.1700">
    <property type="entry name" value="Glycoside hydrolase family 3 C-terminal domain"/>
    <property type="match status" value="1"/>
</dbReference>
<evidence type="ECO:0000313" key="10">
    <source>
        <dbReference type="Proteomes" id="UP000823603"/>
    </source>
</evidence>
<evidence type="ECO:0000256" key="7">
    <source>
        <dbReference type="SAM" id="SignalP"/>
    </source>
</evidence>
<dbReference type="SUPFAM" id="SSF52279">
    <property type="entry name" value="Beta-D-glucan exohydrolase, C-terminal domain"/>
    <property type="match status" value="1"/>
</dbReference>
<dbReference type="PANTHER" id="PTHR30620:SF16">
    <property type="entry name" value="LYSOSOMAL BETA GLUCOSIDASE"/>
    <property type="match status" value="1"/>
</dbReference>
<dbReference type="EMBL" id="JADIMB010000105">
    <property type="protein sequence ID" value="MBO8471572.1"/>
    <property type="molecule type" value="Genomic_DNA"/>
</dbReference>
<dbReference type="EC" id="3.2.1.21" evidence="3"/>
<reference evidence="9" key="1">
    <citation type="submission" date="2020-10" db="EMBL/GenBank/DDBJ databases">
        <authorList>
            <person name="Gilroy R."/>
        </authorList>
    </citation>
    <scope>NUCLEOTIDE SEQUENCE</scope>
    <source>
        <strain evidence="9">B2-22910</strain>
    </source>
</reference>
<evidence type="ECO:0000256" key="5">
    <source>
        <dbReference type="ARBA" id="ARBA00022801"/>
    </source>
</evidence>
<comment type="caution">
    <text evidence="9">The sequence shown here is derived from an EMBL/GenBank/DDBJ whole genome shotgun (WGS) entry which is preliminary data.</text>
</comment>
<dbReference type="FunFam" id="3.20.20.300:FF:000005">
    <property type="entry name" value="Periplasmic beta-glucosidase"/>
    <property type="match status" value="1"/>
</dbReference>
<feature type="chain" id="PRO_5038484430" description="beta-glucosidase" evidence="7">
    <location>
        <begin position="23"/>
        <end position="1010"/>
    </location>
</feature>
<dbReference type="Pfam" id="PF16227">
    <property type="entry name" value="DUF4886"/>
    <property type="match status" value="1"/>
</dbReference>
<keyword evidence="6" id="KW-0326">Glycosidase</keyword>
<evidence type="ECO:0000256" key="2">
    <source>
        <dbReference type="ARBA" id="ARBA00005336"/>
    </source>
</evidence>
<feature type="domain" description="Fibronectin type III-like" evidence="8">
    <location>
        <begin position="933"/>
        <end position="1003"/>
    </location>
</feature>
<dbReference type="InterPro" id="IPR032616">
    <property type="entry name" value="DUF4886"/>
</dbReference>
<sequence>MNRNRILAAVLALLLAVCAAVAKAPGDTVRILAIGNSFSQDAVEQNLFELARADGIHLVIGNAFIAGCPIERHVVNSREDKAAYSYRKIGGDGIKREYRGKTLSGIIGDEKWDYVSLQQSSALSGMYETYEQWLPELYGYVKSRVSGKTRIVLHQTWAYAQDSEHSGFKNYDRDQMKMYRAITGANDRAAKLLGIKTIIPSGTAVQNARTSFVGDRMTRDGYHLDLLWGRYTAACTWYEKLFGHVLGNSYVPEGLTPDYAEVAQRSAFEAVRHPDKVTKINVKELPVVYKDPSAALEDRVEDLLSRMTLTEKIYQLNQYVLGRNDNVNNIGEAVRKYPGQVGSLIYFGDDAVLRNAMQKQAVENTRLGIPILFGFDVIHGFRTIYPIPLAQAASWNPDLAGQACRVAAREAYSTGVDWTFSPMVDIARDARWGRIAEGYGEDPYLCSVFSAATVKAYQGDDLSEANNIAACLKHYVGYGASEAGRDYVPTEISRQTLWDTYLPSFKAGVDAGAVTLMSSFNNISGTPGSANHYTMTEVLKEKWGHRGFVVADWNAVEQLINQGLASDRKEAARLAFNAGLDMDMVDNCYQENLAALLREGLVSHERLDDAVRRVLRVKFMLGLFENPYTEERPQVERFMLPESLETVEQLAQETMVLLKNDGDVLPVKSNVRRIALVGPLAKDREDLLGSWYARGRAEDVVSIHDGLSSALSGRVELLYAEGCGFEGNDTSAFAQAVAVVDSADIVVVCLGEKRSWSGENASRSTIALPQVQEQLLAAVSRVGKPVVVLLSNGRSLDLTRIASMADAVLEIWQPGVMGGHAVAGILTGKYNPSGKLPVTFPYTTGQIPIYYNHRSSGRTGTQGRYQDIPSTPMYEFGYGLSYTEFEYGPLTVSVTGSADEVQSGSGDVLSISAEQRLTAEVTVTNTGGMDGKETLQWYICDPYSSVTRPVKELKHFEKQMLKAGESHTFTFEIDPARDLGFVDGDGNAFLEAGDYYIIVQDQRMKINVHE</sequence>
<dbReference type="InterPro" id="IPR002772">
    <property type="entry name" value="Glyco_hydro_3_C"/>
</dbReference>
<dbReference type="GO" id="GO:0008422">
    <property type="term" value="F:beta-glucosidase activity"/>
    <property type="evidence" value="ECO:0007669"/>
    <property type="project" value="UniProtKB-EC"/>
</dbReference>
<dbReference type="InterPro" id="IPR036514">
    <property type="entry name" value="SGNH_hydro_sf"/>
</dbReference>
<evidence type="ECO:0000313" key="9">
    <source>
        <dbReference type="EMBL" id="MBO8471572.1"/>
    </source>
</evidence>
<dbReference type="Pfam" id="PF00933">
    <property type="entry name" value="Glyco_hydro_3"/>
    <property type="match status" value="1"/>
</dbReference>
<dbReference type="Gene3D" id="3.40.50.1110">
    <property type="entry name" value="SGNH hydrolase"/>
    <property type="match status" value="1"/>
</dbReference>